<evidence type="ECO:0000313" key="2">
    <source>
        <dbReference type="RefSeq" id="XP_016466661.1"/>
    </source>
</evidence>
<keyword evidence="1" id="KW-1185">Reference proteome</keyword>
<dbReference type="PANTHER" id="PTHR33067:SF32">
    <property type="entry name" value="ASPARTIC PEPTIDASE DDI1-TYPE DOMAIN-CONTAINING PROTEIN"/>
    <property type="match status" value="1"/>
</dbReference>
<gene>
    <name evidence="2" type="primary">LOC107789381</name>
</gene>
<evidence type="ECO:0000313" key="1">
    <source>
        <dbReference type="Proteomes" id="UP000790787"/>
    </source>
</evidence>
<sequence length="259" mass="29327">MEVRVNLPFVEVLQEAPKYAKFLRDIVANKRRLIDVETVALTEEYNARLQSKLPPKLKDPSCFKIALAIGKHEVGRALCDMGTSINLMPLSMVKQLDLGAPRPITITLQLADRSLAVPEGIIEDVMVRVGKFIFPTDFIILDNPADKEVPIILGRPFLATSGAIIEGREGKMKMRVHNEEVTFNVYKALKVSNHYEDLCIISAVESKLIEQNLYVEPTGMEKYRVIEVVLRVERVKVKEKRVREEIGDPPRVCKKAKLH</sequence>
<dbReference type="PANTHER" id="PTHR33067">
    <property type="entry name" value="RNA-DIRECTED DNA POLYMERASE-RELATED"/>
    <property type="match status" value="1"/>
</dbReference>
<protein>
    <submittedName>
        <fullName evidence="2">Uncharacterized protein LOC107789381</fullName>
    </submittedName>
</protein>
<reference evidence="1" key="1">
    <citation type="journal article" date="2014" name="Nat. Commun.">
        <title>The tobacco genome sequence and its comparison with those of tomato and potato.</title>
        <authorList>
            <person name="Sierro N."/>
            <person name="Battey J.N."/>
            <person name="Ouadi S."/>
            <person name="Bakaher N."/>
            <person name="Bovet L."/>
            <person name="Willig A."/>
            <person name="Goepfert S."/>
            <person name="Peitsch M.C."/>
            <person name="Ivanov N.V."/>
        </authorList>
    </citation>
    <scope>NUCLEOTIDE SEQUENCE [LARGE SCALE GENOMIC DNA]</scope>
</reference>
<dbReference type="AlphaFoldDB" id="A0A1S3ZQK6"/>
<dbReference type="InterPro" id="IPR021109">
    <property type="entry name" value="Peptidase_aspartic_dom_sf"/>
</dbReference>
<organism evidence="1 2">
    <name type="scientific">Nicotiana tabacum</name>
    <name type="common">Common tobacco</name>
    <dbReference type="NCBI Taxonomy" id="4097"/>
    <lineage>
        <taxon>Eukaryota</taxon>
        <taxon>Viridiplantae</taxon>
        <taxon>Streptophyta</taxon>
        <taxon>Embryophyta</taxon>
        <taxon>Tracheophyta</taxon>
        <taxon>Spermatophyta</taxon>
        <taxon>Magnoliopsida</taxon>
        <taxon>eudicotyledons</taxon>
        <taxon>Gunneridae</taxon>
        <taxon>Pentapetalae</taxon>
        <taxon>asterids</taxon>
        <taxon>lamiids</taxon>
        <taxon>Solanales</taxon>
        <taxon>Solanaceae</taxon>
        <taxon>Nicotianoideae</taxon>
        <taxon>Nicotianeae</taxon>
        <taxon>Nicotiana</taxon>
    </lineage>
</organism>
<proteinExistence type="predicted"/>
<dbReference type="OrthoDB" id="778454at2759"/>
<dbReference type="Proteomes" id="UP000790787">
    <property type="component" value="Chromosome 14"/>
</dbReference>
<reference evidence="2" key="2">
    <citation type="submission" date="2025-08" db="UniProtKB">
        <authorList>
            <consortium name="RefSeq"/>
        </authorList>
    </citation>
    <scope>IDENTIFICATION</scope>
    <source>
        <tissue evidence="2">Leaf</tissue>
    </source>
</reference>
<accession>A0A1S3ZQK6</accession>
<name>A0A1S3ZQK6_TOBAC</name>
<dbReference type="CDD" id="cd00303">
    <property type="entry name" value="retropepsin_like"/>
    <property type="match status" value="1"/>
</dbReference>
<dbReference type="PaxDb" id="4097-A0A1S3ZQK6"/>
<dbReference type="KEGG" id="nta:107789381"/>
<dbReference type="Gene3D" id="2.40.70.10">
    <property type="entry name" value="Acid Proteases"/>
    <property type="match status" value="1"/>
</dbReference>
<dbReference type="RefSeq" id="XP_016466661.1">
    <property type="nucleotide sequence ID" value="XM_016611175.1"/>
</dbReference>
<dbReference type="GeneID" id="107789381"/>